<dbReference type="InterPro" id="IPR020568">
    <property type="entry name" value="Ribosomal_Su5_D2-typ_SF"/>
</dbReference>
<sequence length="331" mass="38142">MSADENQTLQDEEIEALAAIYGDDWEVVDSESRKYHIRISDEKLKNAILTEVSFPPDYPKTAPPQYILSAPWLLRDEKTNLEGSLADIYCENIGESIIYLWVEKIREFLQERNELHVKADTTAEAVIQEHMLDRKTEEEDEILDIDFLNVQEKPDKCHFEEQENSSDDVNCPEIHHGKSFVDRKSVFQGHIASISHTKQVKLVLDSLCQSKKIAAATHNIYAYRISSKDKQDVFYQGCEDDGETQAGSRMLHLMQIVDACNVIVVVTRWYGGVHLGPDRFKHINNCARQLLDEHGYIQSKNEKKGPKSNKRRTSFPIQEVVVKKNFKYDIK</sequence>
<dbReference type="Gene3D" id="3.30.230.30">
    <property type="entry name" value="Impact, N-terminal domain"/>
    <property type="match status" value="1"/>
</dbReference>
<dbReference type="Pfam" id="PF01205">
    <property type="entry name" value="Impact_N"/>
    <property type="match status" value="1"/>
</dbReference>
<keyword evidence="9" id="KW-1185">Reference proteome</keyword>
<dbReference type="SUPFAM" id="SSF54495">
    <property type="entry name" value="UBC-like"/>
    <property type="match status" value="1"/>
</dbReference>
<evidence type="ECO:0000313" key="9">
    <source>
        <dbReference type="Proteomes" id="UP000005408"/>
    </source>
</evidence>
<keyword evidence="6" id="KW-0346">Stress response</keyword>
<evidence type="ECO:0000256" key="2">
    <source>
        <dbReference type="ARBA" id="ARBA00007665"/>
    </source>
</evidence>
<dbReference type="AlphaFoldDB" id="A0A8W8KG01"/>
<protein>
    <recommendedName>
        <fullName evidence="7">RWD domain-containing protein</fullName>
    </recommendedName>
</protein>
<keyword evidence="5" id="KW-0810">Translation regulation</keyword>
<dbReference type="Pfam" id="PF05773">
    <property type="entry name" value="RWD"/>
    <property type="match status" value="1"/>
</dbReference>
<dbReference type="PANTHER" id="PTHR16301">
    <property type="entry name" value="IMPACT-RELATED"/>
    <property type="match status" value="1"/>
</dbReference>
<dbReference type="EnsemblMetazoa" id="G23441.9">
    <property type="protein sequence ID" value="G23441.9:cds"/>
    <property type="gene ID" value="G23441"/>
</dbReference>
<dbReference type="GO" id="GO:0006446">
    <property type="term" value="P:regulation of translational initiation"/>
    <property type="evidence" value="ECO:0007669"/>
    <property type="project" value="TreeGrafter"/>
</dbReference>
<evidence type="ECO:0000256" key="3">
    <source>
        <dbReference type="ARBA" id="ARBA00022490"/>
    </source>
</evidence>
<dbReference type="InterPro" id="IPR001498">
    <property type="entry name" value="Impact_N"/>
</dbReference>
<dbReference type="GO" id="GO:0005737">
    <property type="term" value="C:cytoplasm"/>
    <property type="evidence" value="ECO:0007669"/>
    <property type="project" value="UniProtKB-SubCell"/>
</dbReference>
<comment type="similarity">
    <text evidence="2">Belongs to the IMPACT family.</text>
</comment>
<dbReference type="PROSITE" id="PS50908">
    <property type="entry name" value="RWD"/>
    <property type="match status" value="1"/>
</dbReference>
<dbReference type="PANTHER" id="PTHR16301:SF25">
    <property type="entry name" value="PROTEIN IMPACT"/>
    <property type="match status" value="1"/>
</dbReference>
<organism evidence="8 9">
    <name type="scientific">Magallana gigas</name>
    <name type="common">Pacific oyster</name>
    <name type="synonym">Crassostrea gigas</name>
    <dbReference type="NCBI Taxonomy" id="29159"/>
    <lineage>
        <taxon>Eukaryota</taxon>
        <taxon>Metazoa</taxon>
        <taxon>Spiralia</taxon>
        <taxon>Lophotrochozoa</taxon>
        <taxon>Mollusca</taxon>
        <taxon>Bivalvia</taxon>
        <taxon>Autobranchia</taxon>
        <taxon>Pteriomorphia</taxon>
        <taxon>Ostreida</taxon>
        <taxon>Ostreoidea</taxon>
        <taxon>Ostreidae</taxon>
        <taxon>Magallana</taxon>
    </lineage>
</organism>
<dbReference type="SUPFAM" id="SSF54211">
    <property type="entry name" value="Ribosomal protein S5 domain 2-like"/>
    <property type="match status" value="1"/>
</dbReference>
<feature type="domain" description="RWD" evidence="7">
    <location>
        <begin position="12"/>
        <end position="112"/>
    </location>
</feature>
<accession>A0A8W8KG01</accession>
<dbReference type="InterPro" id="IPR006575">
    <property type="entry name" value="RWD_dom"/>
</dbReference>
<reference evidence="8" key="1">
    <citation type="submission" date="2022-08" db="UniProtKB">
        <authorList>
            <consortium name="EnsemblMetazoa"/>
        </authorList>
    </citation>
    <scope>IDENTIFICATION</scope>
    <source>
        <strain evidence="8">05x7-T-G4-1.051#20</strain>
    </source>
</reference>
<dbReference type="GO" id="GO:0140469">
    <property type="term" value="P:GCN2-mediated signaling"/>
    <property type="evidence" value="ECO:0007669"/>
    <property type="project" value="TreeGrafter"/>
</dbReference>
<proteinExistence type="inferred from homology"/>
<dbReference type="InterPro" id="IPR016135">
    <property type="entry name" value="UBQ-conjugating_enzyme/RWD"/>
</dbReference>
<evidence type="ECO:0000313" key="8">
    <source>
        <dbReference type="EnsemblMetazoa" id="G23441.9:cds"/>
    </source>
</evidence>
<keyword evidence="3" id="KW-0963">Cytoplasm</keyword>
<name>A0A8W8KG01_MAGGI</name>
<evidence type="ECO:0000256" key="6">
    <source>
        <dbReference type="ARBA" id="ARBA00023016"/>
    </source>
</evidence>
<dbReference type="InterPro" id="IPR036956">
    <property type="entry name" value="Impact_N_sf"/>
</dbReference>
<evidence type="ECO:0000256" key="1">
    <source>
        <dbReference type="ARBA" id="ARBA00004496"/>
    </source>
</evidence>
<evidence type="ECO:0000256" key="5">
    <source>
        <dbReference type="ARBA" id="ARBA00022845"/>
    </source>
</evidence>
<dbReference type="Gene3D" id="3.10.110.10">
    <property type="entry name" value="Ubiquitin Conjugating Enzyme"/>
    <property type="match status" value="1"/>
</dbReference>
<keyword evidence="4" id="KW-0678">Repressor</keyword>
<dbReference type="Proteomes" id="UP000005408">
    <property type="component" value="Unassembled WGS sequence"/>
</dbReference>
<evidence type="ECO:0000259" key="7">
    <source>
        <dbReference type="PROSITE" id="PS50908"/>
    </source>
</evidence>
<dbReference type="CDD" id="cd23821">
    <property type="entry name" value="RWD_IMPACT"/>
    <property type="match status" value="1"/>
</dbReference>
<evidence type="ECO:0000256" key="4">
    <source>
        <dbReference type="ARBA" id="ARBA00022491"/>
    </source>
</evidence>
<comment type="subcellular location">
    <subcellularLocation>
        <location evidence="1">Cytoplasm</location>
    </subcellularLocation>
</comment>
<dbReference type="InterPro" id="IPR023582">
    <property type="entry name" value="Impact"/>
</dbReference>
<dbReference type="SMART" id="SM00591">
    <property type="entry name" value="RWD"/>
    <property type="match status" value="1"/>
</dbReference>